<dbReference type="PANTHER" id="PTHR43172:SF1">
    <property type="entry name" value="ADENYLOSUCCINATE LYASE"/>
    <property type="match status" value="1"/>
</dbReference>
<dbReference type="PATRIC" id="fig|1299334.3.peg.7273"/>
<dbReference type="Pfam" id="PF00206">
    <property type="entry name" value="Lyase_1"/>
    <property type="match status" value="1"/>
</dbReference>
<protein>
    <submittedName>
        <fullName evidence="3">Lyase family protein</fullName>
    </submittedName>
</protein>
<dbReference type="GO" id="GO:0004018">
    <property type="term" value="F:N6-(1,2-dicarboxyethyl)AMP AMP-lyase (fumarate-forming) activity"/>
    <property type="evidence" value="ECO:0007669"/>
    <property type="project" value="TreeGrafter"/>
</dbReference>
<sequence length="167" mass="18809">MSIPDVLADRYASADMVAIWSPQARVVAERRLWLAVLRAQAELGVDVPDQAIADYERVLEDVDLASIAARERVLRHDVKARIEEFNALAGHEHIHKGMTSRDLTENVEQLQIRRSLELVFAHGVAVAARLAERALTYRDVVMAGAATMSLPRPPRWASGSPRRRRRR</sequence>
<dbReference type="GO" id="GO:0070626">
    <property type="term" value="F:(S)-2-(5-amino-1-(5-phospho-D-ribosyl)imidazole-4-carboxamido) succinate lyase (fumarate-forming) activity"/>
    <property type="evidence" value="ECO:0007669"/>
    <property type="project" value="TreeGrafter"/>
</dbReference>
<name>X7ZY28_MYCXE</name>
<organism evidence="3">
    <name type="scientific">Mycobacterium xenopi 4042</name>
    <dbReference type="NCBI Taxonomy" id="1299334"/>
    <lineage>
        <taxon>Bacteria</taxon>
        <taxon>Bacillati</taxon>
        <taxon>Actinomycetota</taxon>
        <taxon>Actinomycetes</taxon>
        <taxon>Mycobacteriales</taxon>
        <taxon>Mycobacteriaceae</taxon>
        <taxon>Mycobacterium</taxon>
    </lineage>
</organism>
<dbReference type="PANTHER" id="PTHR43172">
    <property type="entry name" value="ADENYLOSUCCINATE LYASE"/>
    <property type="match status" value="1"/>
</dbReference>
<dbReference type="GO" id="GO:0044208">
    <property type="term" value="P:'de novo' AMP biosynthetic process"/>
    <property type="evidence" value="ECO:0007669"/>
    <property type="project" value="TreeGrafter"/>
</dbReference>
<keyword evidence="1 3" id="KW-0456">Lyase</keyword>
<proteinExistence type="predicted"/>
<dbReference type="InterPro" id="IPR008948">
    <property type="entry name" value="L-Aspartase-like"/>
</dbReference>
<dbReference type="InterPro" id="IPR022761">
    <property type="entry name" value="Fumarate_lyase_N"/>
</dbReference>
<reference evidence="3" key="1">
    <citation type="submission" date="2014-01" db="EMBL/GenBank/DDBJ databases">
        <authorList>
            <person name="Brown-Elliot B."/>
            <person name="Wallace R."/>
            <person name="Lenaerts A."/>
            <person name="Ordway D."/>
            <person name="DeGroote M.A."/>
            <person name="Parker T."/>
            <person name="Sizemore C."/>
            <person name="Tallon L.J."/>
            <person name="Sadzewicz L.K."/>
            <person name="Sengamalay N."/>
            <person name="Fraser C.M."/>
            <person name="Hine E."/>
            <person name="Shefchek K.A."/>
            <person name="Das S.P."/>
            <person name="Tettelin H."/>
        </authorList>
    </citation>
    <scope>NUCLEOTIDE SEQUENCE [LARGE SCALE GENOMIC DNA]</scope>
    <source>
        <strain evidence="3">4042</strain>
    </source>
</reference>
<dbReference type="Gene3D" id="1.20.200.10">
    <property type="entry name" value="Fumarase/aspartase (Central domain)"/>
    <property type="match status" value="1"/>
</dbReference>
<dbReference type="SUPFAM" id="SSF48557">
    <property type="entry name" value="L-aspartase-like"/>
    <property type="match status" value="1"/>
</dbReference>
<feature type="domain" description="Fumarate lyase N-terminal" evidence="2">
    <location>
        <begin position="30"/>
        <end position="145"/>
    </location>
</feature>
<dbReference type="Gene3D" id="1.10.275.60">
    <property type="match status" value="1"/>
</dbReference>
<dbReference type="GO" id="GO:0005829">
    <property type="term" value="C:cytosol"/>
    <property type="evidence" value="ECO:0007669"/>
    <property type="project" value="TreeGrafter"/>
</dbReference>
<evidence type="ECO:0000259" key="2">
    <source>
        <dbReference type="Pfam" id="PF00206"/>
    </source>
</evidence>
<gene>
    <name evidence="3" type="ORF">I553_5316</name>
</gene>
<comment type="caution">
    <text evidence="3">The sequence shown here is derived from an EMBL/GenBank/DDBJ whole genome shotgun (WGS) entry which is preliminary data.</text>
</comment>
<accession>X7ZY28</accession>
<evidence type="ECO:0000256" key="1">
    <source>
        <dbReference type="ARBA" id="ARBA00023239"/>
    </source>
</evidence>
<dbReference type="AlphaFoldDB" id="X7ZY28"/>
<evidence type="ECO:0000313" key="3">
    <source>
        <dbReference type="EMBL" id="EUA23623.1"/>
    </source>
</evidence>
<dbReference type="EMBL" id="JAOB01000069">
    <property type="protein sequence ID" value="EUA23623.1"/>
    <property type="molecule type" value="Genomic_DNA"/>
</dbReference>